<dbReference type="InterPro" id="IPR023210">
    <property type="entry name" value="NADP_OxRdtase_dom"/>
</dbReference>
<dbReference type="OrthoDB" id="37537at2759"/>
<name>A0A0P7C1P6_9HYPO</name>
<dbReference type="InterPro" id="IPR036812">
    <property type="entry name" value="NAD(P)_OxRdtase_dom_sf"/>
</dbReference>
<keyword evidence="1" id="KW-0560">Oxidoreductase</keyword>
<evidence type="ECO:0000313" key="5">
    <source>
        <dbReference type="Proteomes" id="UP000050424"/>
    </source>
</evidence>
<dbReference type="AlphaFoldDB" id="A0A0P7C1P6"/>
<dbReference type="STRING" id="78410.A0A0P7C1P6"/>
<proteinExistence type="predicted"/>
<sequence>MSPPRKLPTHPLGKDGPLVPALGFGLMGLSVSYGQAPPDEERLALLDRAWELGATFWDSAAAYGDNEVLIKKWFTLHPERREDIFLATKFGLGWKIEDGKFSASIDSSPDNCRASCQQSLRDLGVDCIDLFYVHRFDTVTPVEKTMEAFVELKQEGKIKYIGLSECSSDTLRRAHAVHPITAVQIEYSPWSLDIEGETGTNLRDTCRELGVAIVPYSPLGRGFLTGRFKSWDDFEEKDNRRMLPRFSPENFSKNLDLVKIFENLAAEKGCSPAQIVLAWIMFQGSDFFPIPGTKTIKYLEENLGSFNVEITSDEDSNIRAKIRETGGASGNRTVEASNAYADTPPL</sequence>
<dbReference type="Gene3D" id="3.20.20.100">
    <property type="entry name" value="NADP-dependent oxidoreductase domain"/>
    <property type="match status" value="1"/>
</dbReference>
<reference evidence="4 5" key="1">
    <citation type="submission" date="2015-09" db="EMBL/GenBank/DDBJ databases">
        <title>Draft genome of a European isolate of the apple canker pathogen Neonectria ditissima.</title>
        <authorList>
            <person name="Gomez-Cortecero A."/>
            <person name="Harrison R.J."/>
            <person name="Armitage A.D."/>
        </authorList>
    </citation>
    <scope>NUCLEOTIDE SEQUENCE [LARGE SCALE GENOMIC DNA]</scope>
    <source>
        <strain evidence="4 5">R09/05</strain>
    </source>
</reference>
<feature type="region of interest" description="Disordered" evidence="2">
    <location>
        <begin position="327"/>
        <end position="346"/>
    </location>
</feature>
<evidence type="ECO:0000256" key="2">
    <source>
        <dbReference type="SAM" id="MobiDB-lite"/>
    </source>
</evidence>
<accession>A0A0P7C1P6</accession>
<dbReference type="SUPFAM" id="SSF51430">
    <property type="entry name" value="NAD(P)-linked oxidoreductase"/>
    <property type="match status" value="1"/>
</dbReference>
<protein>
    <recommendedName>
        <fullName evidence="3">NADP-dependent oxidoreductase domain-containing protein</fullName>
    </recommendedName>
</protein>
<dbReference type="EMBL" id="LKCW01000004">
    <property type="protein sequence ID" value="KPM45898.1"/>
    <property type="molecule type" value="Genomic_DNA"/>
</dbReference>
<gene>
    <name evidence="4" type="ORF">AK830_g713</name>
</gene>
<comment type="caution">
    <text evidence="4">The sequence shown here is derived from an EMBL/GenBank/DDBJ whole genome shotgun (WGS) entry which is preliminary data.</text>
</comment>
<dbReference type="PANTHER" id="PTHR43625:SF40">
    <property type="entry name" value="ALDO-KETO REDUCTASE YAKC [NADP(+)]"/>
    <property type="match status" value="1"/>
</dbReference>
<dbReference type="Proteomes" id="UP000050424">
    <property type="component" value="Unassembled WGS sequence"/>
</dbReference>
<evidence type="ECO:0000256" key="1">
    <source>
        <dbReference type="ARBA" id="ARBA00023002"/>
    </source>
</evidence>
<feature type="domain" description="NADP-dependent oxidoreductase" evidence="3">
    <location>
        <begin position="22"/>
        <end position="321"/>
    </location>
</feature>
<organism evidence="4 5">
    <name type="scientific">Neonectria ditissima</name>
    <dbReference type="NCBI Taxonomy" id="78410"/>
    <lineage>
        <taxon>Eukaryota</taxon>
        <taxon>Fungi</taxon>
        <taxon>Dikarya</taxon>
        <taxon>Ascomycota</taxon>
        <taxon>Pezizomycotina</taxon>
        <taxon>Sordariomycetes</taxon>
        <taxon>Hypocreomycetidae</taxon>
        <taxon>Hypocreales</taxon>
        <taxon>Nectriaceae</taxon>
        <taxon>Neonectria</taxon>
    </lineage>
</organism>
<dbReference type="PANTHER" id="PTHR43625">
    <property type="entry name" value="AFLATOXIN B1 ALDEHYDE REDUCTASE"/>
    <property type="match status" value="1"/>
</dbReference>
<dbReference type="Pfam" id="PF00248">
    <property type="entry name" value="Aldo_ket_red"/>
    <property type="match status" value="1"/>
</dbReference>
<keyword evidence="5" id="KW-1185">Reference proteome</keyword>
<dbReference type="GO" id="GO:0016491">
    <property type="term" value="F:oxidoreductase activity"/>
    <property type="evidence" value="ECO:0007669"/>
    <property type="project" value="UniProtKB-KW"/>
</dbReference>
<evidence type="ECO:0000259" key="3">
    <source>
        <dbReference type="Pfam" id="PF00248"/>
    </source>
</evidence>
<dbReference type="GO" id="GO:0005737">
    <property type="term" value="C:cytoplasm"/>
    <property type="evidence" value="ECO:0007669"/>
    <property type="project" value="TreeGrafter"/>
</dbReference>
<dbReference type="InterPro" id="IPR050791">
    <property type="entry name" value="Aldo-Keto_reductase"/>
</dbReference>
<evidence type="ECO:0000313" key="4">
    <source>
        <dbReference type="EMBL" id="KPM45898.1"/>
    </source>
</evidence>